<evidence type="ECO:0000256" key="1">
    <source>
        <dbReference type="ARBA" id="ARBA00010197"/>
    </source>
</evidence>
<evidence type="ECO:0000256" key="2">
    <source>
        <dbReference type="SAM" id="MobiDB-lite"/>
    </source>
</evidence>
<feature type="domain" description="SKI-interacting protein SKIP SNW" evidence="3">
    <location>
        <begin position="49"/>
        <end position="191"/>
    </location>
</feature>
<feature type="compositionally biased region" description="Acidic residues" evidence="2">
    <location>
        <begin position="342"/>
        <end position="353"/>
    </location>
</feature>
<proteinExistence type="inferred from homology"/>
<evidence type="ECO:0000313" key="4">
    <source>
        <dbReference type="EMBL" id="KAK1605000.1"/>
    </source>
</evidence>
<organism evidence="4 5">
    <name type="scientific">Lolium multiflorum</name>
    <name type="common">Italian ryegrass</name>
    <name type="synonym">Lolium perenne subsp. multiflorum</name>
    <dbReference type="NCBI Taxonomy" id="4521"/>
    <lineage>
        <taxon>Eukaryota</taxon>
        <taxon>Viridiplantae</taxon>
        <taxon>Streptophyta</taxon>
        <taxon>Embryophyta</taxon>
        <taxon>Tracheophyta</taxon>
        <taxon>Spermatophyta</taxon>
        <taxon>Magnoliopsida</taxon>
        <taxon>Liliopsida</taxon>
        <taxon>Poales</taxon>
        <taxon>Poaceae</taxon>
        <taxon>BOP clade</taxon>
        <taxon>Pooideae</taxon>
        <taxon>Poodae</taxon>
        <taxon>Poeae</taxon>
        <taxon>Poeae Chloroplast Group 2 (Poeae type)</taxon>
        <taxon>Loliodinae</taxon>
        <taxon>Loliinae</taxon>
        <taxon>Lolium</taxon>
    </lineage>
</organism>
<dbReference type="Proteomes" id="UP001231189">
    <property type="component" value="Unassembled WGS sequence"/>
</dbReference>
<dbReference type="GO" id="GO:0000398">
    <property type="term" value="P:mRNA splicing, via spliceosome"/>
    <property type="evidence" value="ECO:0007669"/>
    <property type="project" value="InterPro"/>
</dbReference>
<accession>A0AAD8VHI3</accession>
<feature type="region of interest" description="Disordered" evidence="2">
    <location>
        <begin position="74"/>
        <end position="108"/>
    </location>
</feature>
<feature type="region of interest" description="Disordered" evidence="2">
    <location>
        <begin position="1"/>
        <end position="54"/>
    </location>
</feature>
<comment type="caution">
    <text evidence="4">The sequence shown here is derived from an EMBL/GenBank/DDBJ whole genome shotgun (WGS) entry which is preliminary data.</text>
</comment>
<dbReference type="GO" id="GO:0005681">
    <property type="term" value="C:spliceosomal complex"/>
    <property type="evidence" value="ECO:0007669"/>
    <property type="project" value="InterPro"/>
</dbReference>
<dbReference type="EMBL" id="JAUUTY010000007">
    <property type="protein sequence ID" value="KAK1605000.1"/>
    <property type="molecule type" value="Genomic_DNA"/>
</dbReference>
<dbReference type="Pfam" id="PF02731">
    <property type="entry name" value="SKIP_SNW"/>
    <property type="match status" value="1"/>
</dbReference>
<evidence type="ECO:0000313" key="5">
    <source>
        <dbReference type="Proteomes" id="UP001231189"/>
    </source>
</evidence>
<keyword evidence="5" id="KW-1185">Reference proteome</keyword>
<feature type="region of interest" description="Disordered" evidence="2">
    <location>
        <begin position="201"/>
        <end position="229"/>
    </location>
</feature>
<name>A0AAD8VHI3_LOLMU</name>
<dbReference type="PANTHER" id="PTHR12096">
    <property type="entry name" value="NUCLEAR PROTEIN SKIP-RELATED"/>
    <property type="match status" value="1"/>
</dbReference>
<dbReference type="InterPro" id="IPR017862">
    <property type="entry name" value="SKI-int_prot_SKIP"/>
</dbReference>
<protein>
    <recommendedName>
        <fullName evidence="3">SKI-interacting protein SKIP SNW domain-containing protein</fullName>
    </recommendedName>
</protein>
<feature type="compositionally biased region" description="Basic and acidic residues" evidence="2">
    <location>
        <begin position="297"/>
        <end position="341"/>
    </location>
</feature>
<dbReference type="AlphaFoldDB" id="A0AAD8VHI3"/>
<comment type="similarity">
    <text evidence="1">Belongs to the SNW family.</text>
</comment>
<reference evidence="4" key="1">
    <citation type="submission" date="2023-07" db="EMBL/GenBank/DDBJ databases">
        <title>A chromosome-level genome assembly of Lolium multiflorum.</title>
        <authorList>
            <person name="Chen Y."/>
            <person name="Copetti D."/>
            <person name="Kolliker R."/>
            <person name="Studer B."/>
        </authorList>
    </citation>
    <scope>NUCLEOTIDE SEQUENCE</scope>
    <source>
        <strain evidence="4">02402/16</strain>
        <tissue evidence="4">Leaf</tissue>
    </source>
</reference>
<feature type="region of interest" description="Disordered" evidence="2">
    <location>
        <begin position="273"/>
        <end position="353"/>
    </location>
</feature>
<gene>
    <name evidence="4" type="ORF">QYE76_028673</name>
</gene>
<feature type="compositionally biased region" description="Low complexity" evidence="2">
    <location>
        <begin position="279"/>
        <end position="290"/>
    </location>
</feature>
<evidence type="ECO:0000259" key="3">
    <source>
        <dbReference type="Pfam" id="PF02731"/>
    </source>
</evidence>
<dbReference type="InterPro" id="IPR004015">
    <property type="entry name" value="SKI-int_prot_SKIP_SNW-dom"/>
</dbReference>
<feature type="compositionally biased region" description="Basic residues" evidence="2">
    <location>
        <begin position="79"/>
        <end position="89"/>
    </location>
</feature>
<sequence>MESSSTNPGSFPGDDDHHMSVDESDAVTALKNIARHRARRAGTNVHPTFIKYDPSLHSPASRLVSLLETQLDQLDPPKFKSRRLPRPGRARPTPVMSSPPRLPSQKDQLDWKVPPFISPWKNLRVRGYTIPLDKRQRPSEGGEELRNRISDNFACLTESLRAAEVRARLMEMRALMGRRELELRRLAASARAERAAKAVVPAAPPVSVTEDPEDEKPEAKHGDSDICGAHADEQLEVTESLRAAEVKARLMEMRAKLMLRREQELRRLAASARAERAAKAVVPAAPPVSATEDPEDEKPKSKHGDSDICGAHADEHLEKVTKKTDEGTPARAAGKRERPVELDEPEESDDPFDLDQFMSKFATLGMDEFDLDELLQSMLHIK</sequence>